<dbReference type="EMBL" id="MBFR01000477">
    <property type="protein sequence ID" value="PVU87579.1"/>
    <property type="molecule type" value="Genomic_DNA"/>
</dbReference>
<evidence type="ECO:0000313" key="1">
    <source>
        <dbReference type="EMBL" id="PVU87579.1"/>
    </source>
</evidence>
<dbReference type="AlphaFoldDB" id="A0A2T9Y5E7"/>
<evidence type="ECO:0008006" key="3">
    <source>
        <dbReference type="Google" id="ProtNLM"/>
    </source>
</evidence>
<dbReference type="Pfam" id="PF07426">
    <property type="entry name" value="Dynactin_p22"/>
    <property type="match status" value="1"/>
</dbReference>
<dbReference type="GO" id="GO:0005869">
    <property type="term" value="C:dynactin complex"/>
    <property type="evidence" value="ECO:0007669"/>
    <property type="project" value="InterPro"/>
</dbReference>
<name>A0A2T9Y5E7_9FUNG</name>
<evidence type="ECO:0000313" key="2">
    <source>
        <dbReference type="Proteomes" id="UP000245383"/>
    </source>
</evidence>
<comment type="caution">
    <text evidence="1">The sequence shown here is derived from an EMBL/GenBank/DDBJ whole genome shotgun (WGS) entry which is preliminary data.</text>
</comment>
<dbReference type="InterPro" id="IPR009991">
    <property type="entry name" value="DCTN3"/>
</dbReference>
<dbReference type="Proteomes" id="UP000245383">
    <property type="component" value="Unassembled WGS sequence"/>
</dbReference>
<dbReference type="OrthoDB" id="10255000at2759"/>
<keyword evidence="2" id="KW-1185">Reference proteome</keyword>
<protein>
    <recommendedName>
        <fullName evidence="3">Dynactin subunit 3</fullName>
    </recommendedName>
</protein>
<accession>A0A2T9Y5E7</accession>
<sequence length="175" mass="19639">MQQEQKLTQRLEALVLALGETDNVNLLTQIKQLSNSLDIIIDSNKEVSGLVEIYPQAKRIIEDSSKFVSLSQKKQEVLCFEPALTAIIKNSNTARVEELTKALDNPSLQRVIGYDSKVSQLVEDSADFETKLAASEADTFKLVSRYHNEISALNEILITLDTHLNKIQQSLLRPE</sequence>
<gene>
    <name evidence="1" type="ORF">BB561_006275</name>
</gene>
<proteinExistence type="predicted"/>
<dbReference type="GO" id="GO:0061640">
    <property type="term" value="P:cytoskeleton-dependent cytokinesis"/>
    <property type="evidence" value="ECO:0007669"/>
    <property type="project" value="InterPro"/>
</dbReference>
<reference evidence="1 2" key="1">
    <citation type="journal article" date="2018" name="MBio">
        <title>Comparative Genomics Reveals the Core Gene Toolbox for the Fungus-Insect Symbiosis.</title>
        <authorList>
            <person name="Wang Y."/>
            <person name="Stata M."/>
            <person name="Wang W."/>
            <person name="Stajich J.E."/>
            <person name="White M.M."/>
            <person name="Moncalvo J.M."/>
        </authorList>
    </citation>
    <scope>NUCLEOTIDE SEQUENCE [LARGE SCALE GENOMIC DNA]</scope>
    <source>
        <strain evidence="1 2">SWE-8-4</strain>
    </source>
</reference>
<organism evidence="1 2">
    <name type="scientific">Smittium simulii</name>
    <dbReference type="NCBI Taxonomy" id="133385"/>
    <lineage>
        <taxon>Eukaryota</taxon>
        <taxon>Fungi</taxon>
        <taxon>Fungi incertae sedis</taxon>
        <taxon>Zoopagomycota</taxon>
        <taxon>Kickxellomycotina</taxon>
        <taxon>Harpellomycetes</taxon>
        <taxon>Harpellales</taxon>
        <taxon>Legeriomycetaceae</taxon>
        <taxon>Smittium</taxon>
    </lineage>
</organism>